<dbReference type="AlphaFoldDB" id="A0A0F9P7I1"/>
<keyword evidence="1" id="KW-1133">Transmembrane helix</keyword>
<feature type="transmembrane region" description="Helical" evidence="1">
    <location>
        <begin position="6"/>
        <end position="29"/>
    </location>
</feature>
<evidence type="ECO:0000313" key="2">
    <source>
        <dbReference type="EMBL" id="KKN26059.1"/>
    </source>
</evidence>
<dbReference type="EMBL" id="LAZR01002750">
    <property type="protein sequence ID" value="KKN26059.1"/>
    <property type="molecule type" value="Genomic_DNA"/>
</dbReference>
<accession>A0A0F9P7I1</accession>
<gene>
    <name evidence="2" type="ORF">LCGC14_0878650</name>
</gene>
<proteinExistence type="predicted"/>
<keyword evidence="1" id="KW-0472">Membrane</keyword>
<sequence length="36" mass="3872">MSLPAQIIASVCLAYPAAFVAAWIVTGWLPKRRRGG</sequence>
<organism evidence="2">
    <name type="scientific">marine sediment metagenome</name>
    <dbReference type="NCBI Taxonomy" id="412755"/>
    <lineage>
        <taxon>unclassified sequences</taxon>
        <taxon>metagenomes</taxon>
        <taxon>ecological metagenomes</taxon>
    </lineage>
</organism>
<protein>
    <submittedName>
        <fullName evidence="2">Uncharacterized protein</fullName>
    </submittedName>
</protein>
<keyword evidence="1" id="KW-0812">Transmembrane</keyword>
<evidence type="ECO:0000256" key="1">
    <source>
        <dbReference type="SAM" id="Phobius"/>
    </source>
</evidence>
<comment type="caution">
    <text evidence="2">The sequence shown here is derived from an EMBL/GenBank/DDBJ whole genome shotgun (WGS) entry which is preliminary data.</text>
</comment>
<name>A0A0F9P7I1_9ZZZZ</name>
<reference evidence="2" key="1">
    <citation type="journal article" date="2015" name="Nature">
        <title>Complex archaea that bridge the gap between prokaryotes and eukaryotes.</title>
        <authorList>
            <person name="Spang A."/>
            <person name="Saw J.H."/>
            <person name="Jorgensen S.L."/>
            <person name="Zaremba-Niedzwiedzka K."/>
            <person name="Martijn J."/>
            <person name="Lind A.E."/>
            <person name="van Eijk R."/>
            <person name="Schleper C."/>
            <person name="Guy L."/>
            <person name="Ettema T.J."/>
        </authorList>
    </citation>
    <scope>NUCLEOTIDE SEQUENCE</scope>
</reference>